<dbReference type="PANTHER" id="PTHR11474:SF76">
    <property type="entry name" value="SHKT DOMAIN-CONTAINING PROTEIN"/>
    <property type="match status" value="1"/>
</dbReference>
<reference evidence="16" key="1">
    <citation type="submission" date="2017-05" db="EMBL/GenBank/DDBJ databases">
        <authorList>
            <person name="Song R."/>
            <person name="Chenine A.L."/>
            <person name="Ruprecht R.M."/>
        </authorList>
    </citation>
    <scope>NUCLEOTIDE SEQUENCE [LARGE SCALE GENOMIC DNA]</scope>
</reference>
<dbReference type="PROSITE" id="PS00497">
    <property type="entry name" value="TYROSINASE_1"/>
    <property type="match status" value="1"/>
</dbReference>
<keyword evidence="4" id="KW-0479">Metal-binding</keyword>
<dbReference type="Pfam" id="PF00264">
    <property type="entry name" value="Tyrosinase"/>
    <property type="match status" value="1"/>
</dbReference>
<dbReference type="PANTHER" id="PTHR11474">
    <property type="entry name" value="TYROSINASE FAMILY MEMBER"/>
    <property type="match status" value="1"/>
</dbReference>
<feature type="compositionally biased region" description="Low complexity" evidence="11">
    <location>
        <begin position="442"/>
        <end position="454"/>
    </location>
</feature>
<dbReference type="Proteomes" id="UP000245764">
    <property type="component" value="Chromosome 9"/>
</dbReference>
<keyword evidence="7" id="KW-0503">Monooxygenase</keyword>
<keyword evidence="12" id="KW-0732">Signal</keyword>
<feature type="region of interest" description="Disordered" evidence="11">
    <location>
        <begin position="875"/>
        <end position="945"/>
    </location>
</feature>
<evidence type="ECO:0000256" key="6">
    <source>
        <dbReference type="ARBA" id="ARBA00023008"/>
    </source>
</evidence>
<evidence type="ECO:0000313" key="15">
    <source>
        <dbReference type="EMBL" id="SMR58820.1"/>
    </source>
</evidence>
<dbReference type="GO" id="GO:0004503">
    <property type="term" value="F:tyrosinase activity"/>
    <property type="evidence" value="ECO:0007669"/>
    <property type="project" value="UniProtKB-EC"/>
</dbReference>
<proteinExistence type="inferred from homology"/>
<evidence type="ECO:0000313" key="16">
    <source>
        <dbReference type="Proteomes" id="UP000245764"/>
    </source>
</evidence>
<feature type="region of interest" description="Disordered" evidence="11">
    <location>
        <begin position="817"/>
        <end position="848"/>
    </location>
</feature>
<protein>
    <recommendedName>
        <fullName evidence="3">tyrosinase</fullName>
        <ecNumber evidence="3">1.14.18.1</ecNumber>
    </recommendedName>
</protein>
<dbReference type="PROSITE" id="PS00498">
    <property type="entry name" value="TYROSINASE_2"/>
    <property type="match status" value="1"/>
</dbReference>
<sequence length="1044" mass="107102">MLFTTSFAAGVTLFAAAASASASSDFSSPSPPHAFAKRQAGSVDITTGATGGVQPRLEIGNLATRPDEWSLYIQAMSKWQQAGADDMDGYYGVSSIHGVPYEDANGVSKCDTCSNAMGFGTHDMIIFPTWHRVYLAHFEQKFLAIAQTVAQSYPAASRDRMVAAAGVLRLPFWDWASTSESNSTTLPTYITESQITIEGPNGQETIDNPLYKFSFTSQEVSSNYYEVFTTWLQTYRYPSTNGNSAESNNDQAAANMAAQSASLRDQVYQLLTACDDWMHFSNDQAGATAKCANSIESIHNNVHTLAGGAGANGVSGGHLTYLPLSTYDPIFWLHHANVDRIIALWQTIHADKWGASQKAPHSTWTIPTGAQLNMDYPLKPFNKDANSYWTSNDAKDWTNLGYNYPEFTTSDGSKNSITKFVNALYGRSPSLTAGSISAQIASPASNETSSDSSSNAGRGTASKNNVGDSSNAGSSDAGSSNGGPLGGSSNSGSSSSNGGPLGGLLDPITGSLNNLTRPGSNSLLPSGTQAASGIKPPGYPTSSGFFPLISSLVGGVDNLMESFLDSSGAAYEYACNIQTPRYALNGSYYVFVFNGAPSSDNPSTWVTDDNLAGMMGVLANPEGMAGNDLIVTGSIPLTRALRSKVTIGNLLNMAFDIILPYLTKNVEWRIVKDGQEVDVDSVEGFKASVYSSLTSQSNDIGSLPTWSDFTPQLDVTKDKKGGANEAIFGSVEQNQAGNSVSVPGYGSSPSGGDSSDSGSSSGGGSSDSGSSSGGVSSDSGSSSSAPSYDSGNSGSSTANANAPAYATKAHGSAPAYGTDIVPGTATPSPMGAPSGPATAPAEVAPTGSAPTEQACVAITTTTTVQETETIYVTASSTPEAAVETHPAVETQPAAYSSAPAPAQEAPPAAYSSAPAPAQEAPPAAYPSAPAPAQEAPPAAYPSAPAPPVETISAAVESHPIASSPAGTQPIAAPYPVPSAASSSEADAIYPTPSAGNGTAPMYHPTGTGGQVNPTKPVSYTGAASSVKTAGVVIAGMGAMIAFCL</sequence>
<feature type="chain" id="PRO_5013554131" description="tyrosinase" evidence="12">
    <location>
        <begin position="23"/>
        <end position="1044"/>
    </location>
</feature>
<feature type="compositionally biased region" description="Low complexity" evidence="11">
    <location>
        <begin position="767"/>
        <end position="798"/>
    </location>
</feature>
<accession>A0A2H1GZ63</accession>
<feature type="compositionally biased region" description="Polar residues" evidence="11">
    <location>
        <begin position="510"/>
        <end position="531"/>
    </location>
</feature>
<evidence type="ECO:0000259" key="14">
    <source>
        <dbReference type="PROSITE" id="PS00498"/>
    </source>
</evidence>
<evidence type="ECO:0000256" key="7">
    <source>
        <dbReference type="ARBA" id="ARBA00023033"/>
    </source>
</evidence>
<dbReference type="GO" id="GO:0042438">
    <property type="term" value="P:melanin biosynthetic process"/>
    <property type="evidence" value="ECO:0007669"/>
    <property type="project" value="UniProtKB-KW"/>
</dbReference>
<evidence type="ECO:0000256" key="11">
    <source>
        <dbReference type="SAM" id="MobiDB-lite"/>
    </source>
</evidence>
<keyword evidence="5" id="KW-0560">Oxidoreductase</keyword>
<feature type="compositionally biased region" description="Low complexity" evidence="11">
    <location>
        <begin position="487"/>
        <end position="498"/>
    </location>
</feature>
<dbReference type="EC" id="1.14.18.1" evidence="3"/>
<feature type="compositionally biased region" description="Low complexity" evidence="11">
    <location>
        <begin position="467"/>
        <end position="479"/>
    </location>
</feature>
<dbReference type="SUPFAM" id="SSF48056">
    <property type="entry name" value="Di-copper centre-containing domain"/>
    <property type="match status" value="1"/>
</dbReference>
<keyword evidence="8" id="KW-0470">Melanin biosynthesis</keyword>
<dbReference type="PRINTS" id="PR00092">
    <property type="entry name" value="TYROSINASE"/>
</dbReference>
<dbReference type="Pfam" id="PF18132">
    <property type="entry name" value="Tyrosinase_C"/>
    <property type="match status" value="1"/>
</dbReference>
<gene>
    <name evidence="15" type="ORF">ZT1E4_G9555</name>
</gene>
<comment type="cofactor">
    <cofactor evidence="1">
        <name>Cu(2+)</name>
        <dbReference type="ChEBI" id="CHEBI:29036"/>
    </cofactor>
</comment>
<evidence type="ECO:0000256" key="1">
    <source>
        <dbReference type="ARBA" id="ARBA00001973"/>
    </source>
</evidence>
<comment type="similarity">
    <text evidence="2">Belongs to the tyrosinase family.</text>
</comment>
<dbReference type="InterPro" id="IPR041640">
    <property type="entry name" value="Tyrosinase_C"/>
</dbReference>
<evidence type="ECO:0000256" key="4">
    <source>
        <dbReference type="ARBA" id="ARBA00022723"/>
    </source>
</evidence>
<evidence type="ECO:0000256" key="10">
    <source>
        <dbReference type="ARBA" id="ARBA00048881"/>
    </source>
</evidence>
<feature type="region of interest" description="Disordered" evidence="11">
    <location>
        <begin position="442"/>
        <end position="536"/>
    </location>
</feature>
<dbReference type="InterPro" id="IPR008922">
    <property type="entry name" value="Di-copper_centre_dom_sf"/>
</dbReference>
<feature type="compositionally biased region" description="Low complexity" evidence="11">
    <location>
        <begin position="891"/>
        <end position="942"/>
    </location>
</feature>
<dbReference type="InterPro" id="IPR050316">
    <property type="entry name" value="Tyrosinase/Hemocyanin"/>
</dbReference>
<dbReference type="Gene3D" id="1.10.1280.10">
    <property type="entry name" value="Di-copper center containing domain from catechol oxidase"/>
    <property type="match status" value="1"/>
</dbReference>
<feature type="region of interest" description="Disordered" evidence="11">
    <location>
        <begin position="730"/>
        <end position="798"/>
    </location>
</feature>
<evidence type="ECO:0000256" key="8">
    <source>
        <dbReference type="ARBA" id="ARBA00023101"/>
    </source>
</evidence>
<name>A0A2H1GZ63_ZYMTR</name>
<comment type="catalytic activity">
    <reaction evidence="9">
        <text>2 L-dopa + O2 = 2 L-dopaquinone + 2 H2O</text>
        <dbReference type="Rhea" id="RHEA:34287"/>
        <dbReference type="ChEBI" id="CHEBI:15377"/>
        <dbReference type="ChEBI" id="CHEBI:15379"/>
        <dbReference type="ChEBI" id="CHEBI:57504"/>
        <dbReference type="ChEBI" id="CHEBI:57924"/>
        <dbReference type="EC" id="1.14.18.1"/>
    </reaction>
</comment>
<dbReference type="GO" id="GO:0046872">
    <property type="term" value="F:metal ion binding"/>
    <property type="evidence" value="ECO:0007669"/>
    <property type="project" value="UniProtKB-KW"/>
</dbReference>
<comment type="catalytic activity">
    <reaction evidence="10">
        <text>L-tyrosine + O2 = L-dopaquinone + H2O</text>
        <dbReference type="Rhea" id="RHEA:18117"/>
        <dbReference type="ChEBI" id="CHEBI:15377"/>
        <dbReference type="ChEBI" id="CHEBI:15379"/>
        <dbReference type="ChEBI" id="CHEBI:57924"/>
        <dbReference type="ChEBI" id="CHEBI:58315"/>
        <dbReference type="EC" id="1.14.18.1"/>
    </reaction>
</comment>
<dbReference type="EMBL" id="LT854261">
    <property type="protein sequence ID" value="SMR58820.1"/>
    <property type="molecule type" value="Genomic_DNA"/>
</dbReference>
<dbReference type="InterPro" id="IPR002227">
    <property type="entry name" value="Tyrosinase_Cu-bd"/>
</dbReference>
<feature type="compositionally biased region" description="Polar residues" evidence="11">
    <location>
        <begin position="455"/>
        <end position="466"/>
    </location>
</feature>
<organism evidence="15 16">
    <name type="scientific">Zymoseptoria tritici ST99CH_1E4</name>
    <dbReference type="NCBI Taxonomy" id="1276532"/>
    <lineage>
        <taxon>Eukaryota</taxon>
        <taxon>Fungi</taxon>
        <taxon>Dikarya</taxon>
        <taxon>Ascomycota</taxon>
        <taxon>Pezizomycotina</taxon>
        <taxon>Dothideomycetes</taxon>
        <taxon>Dothideomycetidae</taxon>
        <taxon>Mycosphaerellales</taxon>
        <taxon>Mycosphaerellaceae</taxon>
        <taxon>Zymoseptoria</taxon>
    </lineage>
</organism>
<dbReference type="Gene3D" id="2.60.310.20">
    <property type="match status" value="1"/>
</dbReference>
<feature type="signal peptide" evidence="12">
    <location>
        <begin position="1"/>
        <end position="22"/>
    </location>
</feature>
<evidence type="ECO:0000259" key="13">
    <source>
        <dbReference type="PROSITE" id="PS00497"/>
    </source>
</evidence>
<evidence type="ECO:0000256" key="9">
    <source>
        <dbReference type="ARBA" id="ARBA00048233"/>
    </source>
</evidence>
<evidence type="ECO:0000256" key="12">
    <source>
        <dbReference type="SAM" id="SignalP"/>
    </source>
</evidence>
<keyword evidence="6" id="KW-0186">Copper</keyword>
<evidence type="ECO:0000256" key="3">
    <source>
        <dbReference type="ARBA" id="ARBA00011906"/>
    </source>
</evidence>
<feature type="compositionally biased region" description="Low complexity" evidence="11">
    <location>
        <begin position="737"/>
        <end position="759"/>
    </location>
</feature>
<feature type="domain" description="Tyrosinase copper-binding" evidence="14">
    <location>
        <begin position="328"/>
        <end position="339"/>
    </location>
</feature>
<dbReference type="AlphaFoldDB" id="A0A2H1GZ63"/>
<evidence type="ECO:0000256" key="5">
    <source>
        <dbReference type="ARBA" id="ARBA00023002"/>
    </source>
</evidence>
<evidence type="ECO:0000256" key="2">
    <source>
        <dbReference type="ARBA" id="ARBA00009928"/>
    </source>
</evidence>
<feature type="domain" description="Tyrosinase copper-binding" evidence="13">
    <location>
        <begin position="122"/>
        <end position="139"/>
    </location>
</feature>